<keyword evidence="6" id="KW-1185">Reference proteome</keyword>
<evidence type="ECO:0000256" key="3">
    <source>
        <dbReference type="ARBA" id="ARBA00022737"/>
    </source>
</evidence>
<keyword evidence="3" id="KW-0677">Repeat</keyword>
<dbReference type="InterPro" id="IPR015943">
    <property type="entry name" value="WD40/YVTN_repeat-like_dom_sf"/>
</dbReference>
<dbReference type="Gene3D" id="2.130.10.10">
    <property type="entry name" value="YVTN repeat-like/Quinoprotein amine dehydrogenase"/>
    <property type="match status" value="1"/>
</dbReference>
<dbReference type="GO" id="GO:0005730">
    <property type="term" value="C:nucleolus"/>
    <property type="evidence" value="ECO:0007669"/>
    <property type="project" value="UniProtKB-SubCell"/>
</dbReference>
<dbReference type="InterPro" id="IPR001680">
    <property type="entry name" value="WD40_rpt"/>
</dbReference>
<dbReference type="GO" id="GO:0006364">
    <property type="term" value="P:rRNA processing"/>
    <property type="evidence" value="ECO:0007669"/>
    <property type="project" value="TreeGrafter"/>
</dbReference>
<dbReference type="VEuPathDB" id="CryptoDB:GNI_003520"/>
<dbReference type="InterPro" id="IPR036322">
    <property type="entry name" value="WD40_repeat_dom_sf"/>
</dbReference>
<comment type="caution">
    <text evidence="5">The sequence shown here is derived from an EMBL/GenBank/DDBJ whole genome shotgun (WGS) entry which is preliminary data.</text>
</comment>
<evidence type="ECO:0000313" key="6">
    <source>
        <dbReference type="Proteomes" id="UP000019763"/>
    </source>
</evidence>
<dbReference type="PROSITE" id="PS51257">
    <property type="entry name" value="PROKAR_LIPOPROTEIN"/>
    <property type="match status" value="1"/>
</dbReference>
<dbReference type="RefSeq" id="XP_011128519.1">
    <property type="nucleotide sequence ID" value="XM_011130217.1"/>
</dbReference>
<organism evidence="5 6">
    <name type="scientific">Gregarina niphandrodes</name>
    <name type="common">Septate eugregarine</name>
    <dbReference type="NCBI Taxonomy" id="110365"/>
    <lineage>
        <taxon>Eukaryota</taxon>
        <taxon>Sar</taxon>
        <taxon>Alveolata</taxon>
        <taxon>Apicomplexa</taxon>
        <taxon>Conoidasida</taxon>
        <taxon>Gregarinasina</taxon>
        <taxon>Eugregarinorida</taxon>
        <taxon>Gregarinidae</taxon>
        <taxon>Gregarina</taxon>
    </lineage>
</organism>
<proteinExistence type="predicted"/>
<evidence type="ECO:0000256" key="1">
    <source>
        <dbReference type="ARBA" id="ARBA00004604"/>
    </source>
</evidence>
<dbReference type="GO" id="GO:0045943">
    <property type="term" value="P:positive regulation of transcription by RNA polymerase I"/>
    <property type="evidence" value="ECO:0007669"/>
    <property type="project" value="TreeGrafter"/>
</dbReference>
<evidence type="ECO:0000256" key="4">
    <source>
        <dbReference type="ARBA" id="ARBA00023242"/>
    </source>
</evidence>
<reference evidence="5" key="1">
    <citation type="submission" date="2013-12" db="EMBL/GenBank/DDBJ databases">
        <authorList>
            <person name="Omoto C.K."/>
            <person name="Sibley D."/>
            <person name="Venepally P."/>
            <person name="Hadjithomas M."/>
            <person name="Karamycheva S."/>
            <person name="Brunk B."/>
            <person name="Roos D."/>
            <person name="Caler E."/>
            <person name="Lorenzi H."/>
        </authorList>
    </citation>
    <scope>NUCLEOTIDE SEQUENCE</scope>
</reference>
<evidence type="ECO:0000256" key="2">
    <source>
        <dbReference type="ARBA" id="ARBA00022574"/>
    </source>
</evidence>
<dbReference type="SUPFAM" id="SSF50978">
    <property type="entry name" value="WD40 repeat-like"/>
    <property type="match status" value="1"/>
</dbReference>
<protein>
    <recommendedName>
        <fullName evidence="7">WD domain, G-beta repeat protein</fullName>
    </recommendedName>
</protein>
<evidence type="ECO:0000313" key="5">
    <source>
        <dbReference type="EMBL" id="EZG89012.1"/>
    </source>
</evidence>
<keyword evidence="2" id="KW-0853">WD repeat</keyword>
<comment type="subcellular location">
    <subcellularLocation>
        <location evidence="1">Nucleus</location>
        <location evidence="1">Nucleolus</location>
    </subcellularLocation>
</comment>
<dbReference type="AlphaFoldDB" id="A0A023BDJ0"/>
<sequence>MIRVPGECALYLQNVTQACAEYKPYIQCRARSGVEAMHIIEQRSVEFAEDYVTQSLVFADGSLLFFVDFETKTERQFAGFKTSLSALSPRDDGKLVAVGCIDGLLGILRVEDIREPIRWWKRHTGKIVACEFLGVRTHVVSVCSQRRLCVWDLAKDQDPVAVVHELATAEPISVAAHSTEPYTFFVGFSDGCIRKYMYHPPQNTHDDEWGTVKLLQSCTVIPGDRASRSGQAMDTTQATSPGITRLVHRLVPEPGPETTSISDAVAPSGSGVLFASQDNAVNILLDDLSPSTAAAVEAAVDEVMAAPDQDEGPVVARHVIHLQRITDLKVVDSTDGLRAVTSSADGTVKVTRLGRMGWELLQRVDARQVLLACVGDAESKFLGSSAVDGDVRVDQVRVRPRYRPGRARGVQWRCRCGKKSDPSEECDDCRTHQLRVSDGHPWVSAKAEKFMRTHQYTSALCYACEAVPDMAENGDLHSLAYKNKRRKENVRILEALIEAGNLHRAATGLTNQQFIQAVIGLLDNLEGDLFWCQDVLFIVLFQLIQHNQPWIRDTQDEQVVEVLSRASELLDRHLKCMEKATALSAITKKFFV</sequence>
<evidence type="ECO:0008006" key="7">
    <source>
        <dbReference type="Google" id="ProtNLM"/>
    </source>
</evidence>
<dbReference type="PANTHER" id="PTHR19924">
    <property type="entry name" value="UTP15 U3 SMALL NUCLEOLAR RNA-ASSOCIATED PROTEIN 15 FAMILY MEMBER"/>
    <property type="match status" value="1"/>
</dbReference>
<gene>
    <name evidence="5" type="ORF">GNI_003520</name>
</gene>
<dbReference type="SMART" id="SM00320">
    <property type="entry name" value="WD40"/>
    <property type="match status" value="4"/>
</dbReference>
<dbReference type="GeneID" id="22910380"/>
<dbReference type="Proteomes" id="UP000019763">
    <property type="component" value="Unassembled WGS sequence"/>
</dbReference>
<name>A0A023BDJ0_GRENI</name>
<dbReference type="EMBL" id="AFNH02000030">
    <property type="protein sequence ID" value="EZG89012.1"/>
    <property type="molecule type" value="Genomic_DNA"/>
</dbReference>
<keyword evidence="4" id="KW-0539">Nucleus</keyword>
<accession>A0A023BDJ0</accession>
<dbReference type="PANTHER" id="PTHR19924:SF26">
    <property type="entry name" value="U3 SMALL NUCLEOLAR RNA-ASSOCIATED PROTEIN 15 HOMOLOG"/>
    <property type="match status" value="1"/>
</dbReference>